<dbReference type="InterPro" id="IPR003594">
    <property type="entry name" value="HATPase_dom"/>
</dbReference>
<dbReference type="Gene3D" id="1.10.287.130">
    <property type="match status" value="1"/>
</dbReference>
<dbReference type="GO" id="GO:0005886">
    <property type="term" value="C:plasma membrane"/>
    <property type="evidence" value="ECO:0007669"/>
    <property type="project" value="TreeGrafter"/>
</dbReference>
<dbReference type="GO" id="GO:0009927">
    <property type="term" value="F:histidine phosphotransfer kinase activity"/>
    <property type="evidence" value="ECO:0007669"/>
    <property type="project" value="TreeGrafter"/>
</dbReference>
<dbReference type="CDD" id="cd00082">
    <property type="entry name" value="HisKA"/>
    <property type="match status" value="1"/>
</dbReference>
<dbReference type="FunFam" id="3.30.565.10:FF:000010">
    <property type="entry name" value="Sensor histidine kinase RcsC"/>
    <property type="match status" value="1"/>
</dbReference>
<dbReference type="Pfam" id="PF00512">
    <property type="entry name" value="HisKA"/>
    <property type="match status" value="1"/>
</dbReference>
<evidence type="ECO:0000256" key="3">
    <source>
        <dbReference type="ARBA" id="ARBA00022553"/>
    </source>
</evidence>
<name>A0A0F9GIG2_9ZZZZ</name>
<keyword evidence="7" id="KW-1133">Transmembrane helix</keyword>
<dbReference type="FunFam" id="1.10.287.130:FF:000001">
    <property type="entry name" value="Two-component sensor histidine kinase"/>
    <property type="match status" value="1"/>
</dbReference>
<dbReference type="EMBL" id="LAZR01017879">
    <property type="protein sequence ID" value="KKL98588.1"/>
    <property type="molecule type" value="Genomic_DNA"/>
</dbReference>
<comment type="catalytic activity">
    <reaction evidence="1">
        <text>ATP + protein L-histidine = ADP + protein N-phospho-L-histidine.</text>
        <dbReference type="EC" id="2.7.13.3"/>
    </reaction>
</comment>
<comment type="caution">
    <text evidence="9">The sequence shown here is derived from an EMBL/GenBank/DDBJ whole genome shotgun (WGS) entry which is preliminary data.</text>
</comment>
<evidence type="ECO:0000256" key="7">
    <source>
        <dbReference type="SAM" id="Phobius"/>
    </source>
</evidence>
<keyword evidence="7" id="KW-0472">Membrane</keyword>
<dbReference type="CDD" id="cd16922">
    <property type="entry name" value="HATPase_EvgS-ArcB-TorS-like"/>
    <property type="match status" value="1"/>
</dbReference>
<dbReference type="PANTHER" id="PTHR43047">
    <property type="entry name" value="TWO-COMPONENT HISTIDINE PROTEIN KINASE"/>
    <property type="match status" value="1"/>
</dbReference>
<evidence type="ECO:0000256" key="5">
    <source>
        <dbReference type="ARBA" id="ARBA00022777"/>
    </source>
</evidence>
<dbReference type="PROSITE" id="PS50109">
    <property type="entry name" value="HIS_KIN"/>
    <property type="match status" value="1"/>
</dbReference>
<dbReference type="EC" id="2.7.13.3" evidence="2"/>
<organism evidence="9">
    <name type="scientific">marine sediment metagenome</name>
    <dbReference type="NCBI Taxonomy" id="412755"/>
    <lineage>
        <taxon>unclassified sequences</taxon>
        <taxon>metagenomes</taxon>
        <taxon>ecological metagenomes</taxon>
    </lineage>
</organism>
<evidence type="ECO:0000256" key="4">
    <source>
        <dbReference type="ARBA" id="ARBA00022679"/>
    </source>
</evidence>
<gene>
    <name evidence="9" type="ORF">LCGC14_1822910</name>
</gene>
<feature type="transmembrane region" description="Helical" evidence="7">
    <location>
        <begin position="335"/>
        <end position="354"/>
    </location>
</feature>
<dbReference type="Gene3D" id="3.30.565.10">
    <property type="entry name" value="Histidine kinase-like ATPase, C-terminal domain"/>
    <property type="match status" value="1"/>
</dbReference>
<evidence type="ECO:0000256" key="2">
    <source>
        <dbReference type="ARBA" id="ARBA00012438"/>
    </source>
</evidence>
<dbReference type="SUPFAM" id="SSF47384">
    <property type="entry name" value="Homodimeric domain of signal transducing histidine kinase"/>
    <property type="match status" value="1"/>
</dbReference>
<dbReference type="Pfam" id="PF02518">
    <property type="entry name" value="HATPase_c"/>
    <property type="match status" value="1"/>
</dbReference>
<dbReference type="AlphaFoldDB" id="A0A0F9GIG2"/>
<dbReference type="InterPro" id="IPR036097">
    <property type="entry name" value="HisK_dim/P_sf"/>
</dbReference>
<keyword evidence="4" id="KW-0808">Transferase</keyword>
<evidence type="ECO:0000313" key="9">
    <source>
        <dbReference type="EMBL" id="KKL98588.1"/>
    </source>
</evidence>
<keyword evidence="7" id="KW-0812">Transmembrane</keyword>
<dbReference type="InterPro" id="IPR036890">
    <property type="entry name" value="HATPase_C_sf"/>
</dbReference>
<evidence type="ECO:0000256" key="1">
    <source>
        <dbReference type="ARBA" id="ARBA00000085"/>
    </source>
</evidence>
<proteinExistence type="predicted"/>
<protein>
    <recommendedName>
        <fullName evidence="2">histidine kinase</fullName>
        <ecNumber evidence="2">2.7.13.3</ecNumber>
    </recommendedName>
</protein>
<dbReference type="SMART" id="SM00387">
    <property type="entry name" value="HATPase_c"/>
    <property type="match status" value="1"/>
</dbReference>
<dbReference type="PANTHER" id="PTHR43047:SF72">
    <property type="entry name" value="OSMOSENSING HISTIDINE PROTEIN KINASE SLN1"/>
    <property type="match status" value="1"/>
</dbReference>
<dbReference type="SMART" id="SM00388">
    <property type="entry name" value="HisKA"/>
    <property type="match status" value="1"/>
</dbReference>
<sequence>MRPWIYVLPLLLGMVLSVANYWEYRADLQAALENYRIESHDQAAVVAEAFRDTFNSMYQGLRTIARLPGVRAIERDADAIEFHGAGGTGFDENARQAVQEIYNNLASNVAMSEVYVVPVELEPDRIDPRTGKLEEPIATFDELITGQTAETDGEEGHSHDVEEIEIFEYRLMKRQLAWLKREVPRVEDIRGLNFPAISGPEVVTCDNTRYSPGRPDDRDRSGLVYSVPFYGMDGQLRGCISGVILTHVLRDLLPSGNYVVRNDRHDYLVDPHDNGQWRESREFALQPGPDPSLLYSETLKLHLVDDGQWLLWVGQPDTMYWSRTDVTAALHMASAGYLGVVILTSALCVVTFLVRRTRRLLEETNQQLEKRVDVRTAEFKEAMVAAKAADHAKSAFLANMSHEIRTPMTAILGFSDLLLDPADDASDRLNAINTIRRNSRHLLAVINDILDLSKIESGMMEIERTPVHTRRLLRDIIDLCYAAAKERSNNLTTEFAGPIPDYVESDPVRLKQALLNLVGNAIKFTENGTVRITAECDRQTEAIAFHVIDTGIGMTPQQVGRIFQPFQQADPSMTRRFGGTGLGLTITRGLAQMLGGDVTVKSEAGQGST</sequence>
<evidence type="ECO:0000259" key="8">
    <source>
        <dbReference type="PROSITE" id="PS50109"/>
    </source>
</evidence>
<reference evidence="9" key="1">
    <citation type="journal article" date="2015" name="Nature">
        <title>Complex archaea that bridge the gap between prokaryotes and eukaryotes.</title>
        <authorList>
            <person name="Spang A."/>
            <person name="Saw J.H."/>
            <person name="Jorgensen S.L."/>
            <person name="Zaremba-Niedzwiedzka K."/>
            <person name="Martijn J."/>
            <person name="Lind A.E."/>
            <person name="van Eijk R."/>
            <person name="Schleper C."/>
            <person name="Guy L."/>
            <person name="Ettema T.J."/>
        </authorList>
    </citation>
    <scope>NUCLEOTIDE SEQUENCE</scope>
</reference>
<dbReference type="InterPro" id="IPR005467">
    <property type="entry name" value="His_kinase_dom"/>
</dbReference>
<keyword evidence="5" id="KW-0418">Kinase</keyword>
<dbReference type="PRINTS" id="PR00344">
    <property type="entry name" value="BCTRLSENSOR"/>
</dbReference>
<keyword evidence="3" id="KW-0597">Phosphoprotein</keyword>
<dbReference type="InterPro" id="IPR003661">
    <property type="entry name" value="HisK_dim/P_dom"/>
</dbReference>
<accession>A0A0F9GIG2</accession>
<feature type="non-terminal residue" evidence="9">
    <location>
        <position position="609"/>
    </location>
</feature>
<dbReference type="SUPFAM" id="SSF55874">
    <property type="entry name" value="ATPase domain of HSP90 chaperone/DNA topoisomerase II/histidine kinase"/>
    <property type="match status" value="1"/>
</dbReference>
<dbReference type="InterPro" id="IPR004358">
    <property type="entry name" value="Sig_transdc_His_kin-like_C"/>
</dbReference>
<feature type="domain" description="Histidine kinase" evidence="8">
    <location>
        <begin position="399"/>
        <end position="609"/>
    </location>
</feature>
<dbReference type="GO" id="GO:0000155">
    <property type="term" value="F:phosphorelay sensor kinase activity"/>
    <property type="evidence" value="ECO:0007669"/>
    <property type="project" value="InterPro"/>
</dbReference>
<evidence type="ECO:0000256" key="6">
    <source>
        <dbReference type="ARBA" id="ARBA00023012"/>
    </source>
</evidence>
<keyword evidence="6" id="KW-0902">Two-component regulatory system</keyword>